<feature type="domain" description="CBS" evidence="1">
    <location>
        <begin position="157"/>
        <end position="206"/>
    </location>
</feature>
<gene>
    <name evidence="2" type="ORF">ESZ91_01480</name>
</gene>
<proteinExistence type="predicted"/>
<keyword evidence="3" id="KW-1185">Reference proteome</keyword>
<dbReference type="AlphaFoldDB" id="A0A4Q2KAQ4"/>
<accession>A0A4Q2KAQ4</accession>
<dbReference type="Pfam" id="PF00571">
    <property type="entry name" value="CBS"/>
    <property type="match status" value="1"/>
</dbReference>
<dbReference type="InterPro" id="IPR000644">
    <property type="entry name" value="CBS_dom"/>
</dbReference>
<dbReference type="Proteomes" id="UP000291269">
    <property type="component" value="Unassembled WGS sequence"/>
</dbReference>
<evidence type="ECO:0000313" key="2">
    <source>
        <dbReference type="EMBL" id="RXZ61079.1"/>
    </source>
</evidence>
<organism evidence="2 3">
    <name type="scientific">Candidatus Borkfalkia ceftriaxoniphila</name>
    <dbReference type="NCBI Taxonomy" id="2508949"/>
    <lineage>
        <taxon>Bacteria</taxon>
        <taxon>Bacillati</taxon>
        <taxon>Bacillota</taxon>
        <taxon>Clostridia</taxon>
        <taxon>Christensenellales</taxon>
        <taxon>Christensenellaceae</taxon>
        <taxon>Candidatus Borkfalkia</taxon>
    </lineage>
</organism>
<name>A0A4Q2KAQ4_9FIRM</name>
<sequence length="294" mass="33674">MRRGDRLQARISSYRAQKARIAPRDQGQFLKKQRERFEKTAKCDILKEKNEGEGMNDTTNARRFINSYNKIDSKMRALYNFKPSQSFSDMVRRSAQENSVIRKFEDELMDYARLRNAIVHQSMDGEIIAVPCDSVVEKIEYIEKLLYAPPTIGETMPDKRIVSVDEQMSVKQVLLLVARTNYSNLPVYGGKVMAGIVNNRRLVHEIGKVIDNGRDVDAFLSETPVGDILKESDLLTYYKYLSKADSLQKVLDAFEENKKLLAVVVSEHGIKGERIVNFITAADLTNVHKILEEY</sequence>
<evidence type="ECO:0000313" key="3">
    <source>
        <dbReference type="Proteomes" id="UP000291269"/>
    </source>
</evidence>
<dbReference type="SUPFAM" id="SSF54631">
    <property type="entry name" value="CBS-domain pair"/>
    <property type="match status" value="1"/>
</dbReference>
<dbReference type="EMBL" id="SDOZ01000002">
    <property type="protein sequence ID" value="RXZ61079.1"/>
    <property type="molecule type" value="Genomic_DNA"/>
</dbReference>
<dbReference type="Gene3D" id="3.10.580.10">
    <property type="entry name" value="CBS-domain"/>
    <property type="match status" value="1"/>
</dbReference>
<reference evidence="2 3" key="1">
    <citation type="journal article" date="2019" name="Gut">
        <title>Antibiotics-induced monodominance of a novel gut bacterial order.</title>
        <authorList>
            <person name="Hildebrand F."/>
            <person name="Moitinho-Silva L."/>
            <person name="Blasche S."/>
            <person name="Jahn M.T."/>
            <person name="Gossmann T.I."/>
            <person name="Heuerta-Cepas J."/>
            <person name="Hercog R."/>
            <person name="Luetge M."/>
            <person name="Bahram M."/>
            <person name="Pryszlak A."/>
            <person name="Alves R.J."/>
            <person name="Waszak S.M."/>
            <person name="Zhu A."/>
            <person name="Ye L."/>
            <person name="Costea P.I."/>
            <person name="Aalvink S."/>
            <person name="Belzer C."/>
            <person name="Forslund S.K."/>
            <person name="Sunagawa S."/>
            <person name="Hentschel U."/>
            <person name="Merten C."/>
            <person name="Patil K.R."/>
            <person name="Benes V."/>
            <person name="Bork P."/>
        </authorList>
    </citation>
    <scope>NUCLEOTIDE SEQUENCE [LARGE SCALE GENOMIC DNA]</scope>
    <source>
        <strain evidence="2 3">HDS1380</strain>
    </source>
</reference>
<comment type="caution">
    <text evidence="2">The sequence shown here is derived from an EMBL/GenBank/DDBJ whole genome shotgun (WGS) entry which is preliminary data.</text>
</comment>
<dbReference type="OrthoDB" id="49104at2"/>
<evidence type="ECO:0000259" key="1">
    <source>
        <dbReference type="Pfam" id="PF00571"/>
    </source>
</evidence>
<protein>
    <submittedName>
        <fullName evidence="2">CBS domain-containing protein</fullName>
    </submittedName>
</protein>
<dbReference type="InterPro" id="IPR046342">
    <property type="entry name" value="CBS_dom_sf"/>
</dbReference>